<keyword evidence="2" id="KW-1185">Reference proteome</keyword>
<dbReference type="PANTHER" id="PTHR28603:SF1">
    <property type="entry name" value="TRANSMEMBRANE PROTEIN 243"/>
    <property type="match status" value="1"/>
</dbReference>
<dbReference type="PANTHER" id="PTHR28603">
    <property type="entry name" value="TRANSMEMBRANE PROTEIN 243"/>
    <property type="match status" value="1"/>
</dbReference>
<dbReference type="Pfam" id="PF10856">
    <property type="entry name" value="DUF2678"/>
    <property type="match status" value="1"/>
</dbReference>
<comment type="caution">
    <text evidence="1">The sequence shown here is derived from an EMBL/GenBank/DDBJ whole genome shotgun (WGS) entry which is preliminary data.</text>
</comment>
<evidence type="ECO:0000313" key="1">
    <source>
        <dbReference type="EMBL" id="KZS11666.1"/>
    </source>
</evidence>
<gene>
    <name evidence="1" type="ORF">APZ42_023598</name>
</gene>
<keyword evidence="1" id="KW-0472">Membrane</keyword>
<keyword evidence="1" id="KW-0812">Transmembrane</keyword>
<accession>A0A0P6B034</accession>
<dbReference type="Proteomes" id="UP000076858">
    <property type="component" value="Unassembled WGS sequence"/>
</dbReference>
<dbReference type="AlphaFoldDB" id="A0A0P6B034"/>
<reference evidence="1 2" key="1">
    <citation type="submission" date="2016-03" db="EMBL/GenBank/DDBJ databases">
        <title>EvidentialGene: Evidence-directed Construction of Genes on Genomes.</title>
        <authorList>
            <person name="Gilbert D.G."/>
            <person name="Choi J.-H."/>
            <person name="Mockaitis K."/>
            <person name="Colbourne J."/>
            <person name="Pfrender M."/>
        </authorList>
    </citation>
    <scope>NUCLEOTIDE SEQUENCE [LARGE SCALE GENOMIC DNA]</scope>
    <source>
        <strain evidence="1 2">Xinb3</strain>
        <tissue evidence="1">Complete organism</tissue>
    </source>
</reference>
<organism evidence="1 2">
    <name type="scientific">Daphnia magna</name>
    <dbReference type="NCBI Taxonomy" id="35525"/>
    <lineage>
        <taxon>Eukaryota</taxon>
        <taxon>Metazoa</taxon>
        <taxon>Ecdysozoa</taxon>
        <taxon>Arthropoda</taxon>
        <taxon>Crustacea</taxon>
        <taxon>Branchiopoda</taxon>
        <taxon>Diplostraca</taxon>
        <taxon>Cladocera</taxon>
        <taxon>Anomopoda</taxon>
        <taxon>Daphniidae</taxon>
        <taxon>Daphnia</taxon>
    </lineage>
</organism>
<sequence>MSHSNGGGYEQIGDQSPLLHDGIPSSDVKASRLLHFILGSVTAVIVVSTFIGSFIFHKLSSIQLNVFFSSCILLTCVSNIALMIWYRNQASTSAVRFIIYFNSINIILLCICANLYHHGF</sequence>
<evidence type="ECO:0000313" key="2">
    <source>
        <dbReference type="Proteomes" id="UP000076858"/>
    </source>
</evidence>
<protein>
    <submittedName>
        <fullName evidence="1">Transmembrane protein 243</fullName>
    </submittedName>
</protein>
<proteinExistence type="predicted"/>
<dbReference type="EMBL" id="LRGB01001574">
    <property type="protein sequence ID" value="KZS11666.1"/>
    <property type="molecule type" value="Genomic_DNA"/>
</dbReference>
<dbReference type="OrthoDB" id="17800at2759"/>
<name>A0A0P6B034_9CRUS</name>
<dbReference type="InterPro" id="IPR022564">
    <property type="entry name" value="DUF2678"/>
</dbReference>